<proteinExistence type="predicted"/>
<evidence type="ECO:0000313" key="2">
    <source>
        <dbReference type="EMBL" id="VTX76283.1"/>
    </source>
</evidence>
<dbReference type="PROSITE" id="PS51257">
    <property type="entry name" value="PROKAR_LIPOPROTEIN"/>
    <property type="match status" value="1"/>
</dbReference>
<sequence>MKEFTMKFNKSFLFATIIASSITLTACNDKEQKQAEKPAVETTQPAVEKAQPTTESAQPATTQSEQQVQIKIDELVAQANEEFQKVANIKVTNVSVTDDLKSFSITYEITNLSDKAISEAQWLTIYKENNQPFYIANLPALQFGKTIAPKANEVVTLSTNEEAVLSQIRPHLQQGKSIQVDIIGTSIHFADGSQIGLVSEQK</sequence>
<evidence type="ECO:0008006" key="4">
    <source>
        <dbReference type="Google" id="ProtNLM"/>
    </source>
</evidence>
<evidence type="ECO:0000256" key="1">
    <source>
        <dbReference type="SAM" id="MobiDB-lite"/>
    </source>
</evidence>
<accession>A0AAX3IWG3</accession>
<comment type="caution">
    <text evidence="2">The sequence shown here is derived from an EMBL/GenBank/DDBJ whole genome shotgun (WGS) entry which is preliminary data.</text>
</comment>
<gene>
    <name evidence="2" type="ORF">CAGEJMGA_01609</name>
</gene>
<dbReference type="EMBL" id="CABFLD010000039">
    <property type="protein sequence ID" value="VTX76283.1"/>
    <property type="molecule type" value="Genomic_DNA"/>
</dbReference>
<organism evidence="2 3">
    <name type="scientific">Haemophilus influenzae</name>
    <dbReference type="NCBI Taxonomy" id="727"/>
    <lineage>
        <taxon>Bacteria</taxon>
        <taxon>Pseudomonadati</taxon>
        <taxon>Pseudomonadota</taxon>
        <taxon>Gammaproteobacteria</taxon>
        <taxon>Pasteurellales</taxon>
        <taxon>Pasteurellaceae</taxon>
        <taxon>Haemophilus</taxon>
    </lineage>
</organism>
<dbReference type="AlphaFoldDB" id="A0AAX3IWG3"/>
<reference evidence="2" key="1">
    <citation type="submission" date="2019-05" db="EMBL/GenBank/DDBJ databases">
        <authorList>
            <person name="Hibberd M."/>
        </authorList>
    </citation>
    <scope>NUCLEOTIDE SEQUENCE</scope>
    <source>
        <strain evidence="2">Haemophilus_influenzae_BgEED16</strain>
    </source>
</reference>
<protein>
    <recommendedName>
        <fullName evidence="4">Lipoprotein</fullName>
    </recommendedName>
</protein>
<feature type="compositionally biased region" description="Polar residues" evidence="1">
    <location>
        <begin position="41"/>
        <end position="65"/>
    </location>
</feature>
<evidence type="ECO:0000313" key="3">
    <source>
        <dbReference type="Proteomes" id="UP000658741"/>
    </source>
</evidence>
<dbReference type="Proteomes" id="UP000658741">
    <property type="component" value="Unassembled WGS sequence"/>
</dbReference>
<feature type="region of interest" description="Disordered" evidence="1">
    <location>
        <begin position="31"/>
        <end position="65"/>
    </location>
</feature>
<name>A0AAX3IWG3_HAEIF</name>